<dbReference type="EMBL" id="RAYQ01000046">
    <property type="protein sequence ID" value="RKI87130.1"/>
    <property type="molecule type" value="Genomic_DNA"/>
</dbReference>
<accession>A0A3A9A5W9</accession>
<dbReference type="RefSeq" id="WP_120472320.1">
    <property type="nucleotide sequence ID" value="NZ_RAYQ01000046.1"/>
</dbReference>
<reference evidence="1 2" key="1">
    <citation type="submission" date="2018-09" db="EMBL/GenBank/DDBJ databases">
        <title>Murine metabolic-syndrome-specific gut microbial biobank.</title>
        <authorList>
            <person name="Liu C."/>
        </authorList>
    </citation>
    <scope>NUCLEOTIDE SEQUENCE [LARGE SCALE GENOMIC DNA]</scope>
    <source>
        <strain evidence="1 2">0.1xD8-82</strain>
    </source>
</reference>
<keyword evidence="2" id="KW-1185">Reference proteome</keyword>
<dbReference type="Proteomes" id="UP000280696">
    <property type="component" value="Unassembled WGS sequence"/>
</dbReference>
<name>A0A3A9A5W9_9FIRM</name>
<evidence type="ECO:0000313" key="1">
    <source>
        <dbReference type="EMBL" id="RKI87130.1"/>
    </source>
</evidence>
<protein>
    <submittedName>
        <fullName evidence="1">Uncharacterized protein</fullName>
    </submittedName>
</protein>
<sequence>MDIKSIQTTFSKIVEAAGENGVTDEKMASEIVKKHKVSNFEAMNALQEINKNLEAGIALEYDKGVFFYRKLKQPEQSTQKPEPEESTAVRLAKKLARQRMGEKERLEILKHYM</sequence>
<organism evidence="1 2">
    <name type="scientific">Parablautia intestinalis</name>
    <dbReference type="NCBI Taxonomy" id="2320100"/>
    <lineage>
        <taxon>Bacteria</taxon>
        <taxon>Bacillati</taxon>
        <taxon>Bacillota</taxon>
        <taxon>Clostridia</taxon>
        <taxon>Lachnospirales</taxon>
        <taxon>Lachnospiraceae</taxon>
        <taxon>Parablautia</taxon>
    </lineage>
</organism>
<dbReference type="AlphaFoldDB" id="A0A3A9A5W9"/>
<proteinExistence type="predicted"/>
<evidence type="ECO:0000313" key="2">
    <source>
        <dbReference type="Proteomes" id="UP000280696"/>
    </source>
</evidence>
<comment type="caution">
    <text evidence="1">The sequence shown here is derived from an EMBL/GenBank/DDBJ whole genome shotgun (WGS) entry which is preliminary data.</text>
</comment>
<gene>
    <name evidence="1" type="ORF">D7V94_21515</name>
</gene>